<organism evidence="1 2">
    <name type="scientific">Irpex rosettiformis</name>
    <dbReference type="NCBI Taxonomy" id="378272"/>
    <lineage>
        <taxon>Eukaryota</taxon>
        <taxon>Fungi</taxon>
        <taxon>Dikarya</taxon>
        <taxon>Basidiomycota</taxon>
        <taxon>Agaricomycotina</taxon>
        <taxon>Agaricomycetes</taxon>
        <taxon>Polyporales</taxon>
        <taxon>Irpicaceae</taxon>
        <taxon>Irpex</taxon>
    </lineage>
</organism>
<protein>
    <submittedName>
        <fullName evidence="1">Uncharacterized protein</fullName>
    </submittedName>
</protein>
<reference evidence="1" key="1">
    <citation type="journal article" date="2021" name="Environ. Microbiol.">
        <title>Gene family expansions and transcriptome signatures uncover fungal adaptations to wood decay.</title>
        <authorList>
            <person name="Hage H."/>
            <person name="Miyauchi S."/>
            <person name="Viragh M."/>
            <person name="Drula E."/>
            <person name="Min B."/>
            <person name="Chaduli D."/>
            <person name="Navarro D."/>
            <person name="Favel A."/>
            <person name="Norest M."/>
            <person name="Lesage-Meessen L."/>
            <person name="Balint B."/>
            <person name="Merenyi Z."/>
            <person name="de Eugenio L."/>
            <person name="Morin E."/>
            <person name="Martinez A.T."/>
            <person name="Baldrian P."/>
            <person name="Stursova M."/>
            <person name="Martinez M.J."/>
            <person name="Novotny C."/>
            <person name="Magnuson J.K."/>
            <person name="Spatafora J.W."/>
            <person name="Maurice S."/>
            <person name="Pangilinan J."/>
            <person name="Andreopoulos W."/>
            <person name="LaButti K."/>
            <person name="Hundley H."/>
            <person name="Na H."/>
            <person name="Kuo A."/>
            <person name="Barry K."/>
            <person name="Lipzen A."/>
            <person name="Henrissat B."/>
            <person name="Riley R."/>
            <person name="Ahrendt S."/>
            <person name="Nagy L.G."/>
            <person name="Grigoriev I.V."/>
            <person name="Martin F."/>
            <person name="Rosso M.N."/>
        </authorList>
    </citation>
    <scope>NUCLEOTIDE SEQUENCE</scope>
    <source>
        <strain evidence="1">CBS 384.51</strain>
    </source>
</reference>
<gene>
    <name evidence="1" type="ORF">BDY19DRAFT_966011</name>
</gene>
<evidence type="ECO:0000313" key="1">
    <source>
        <dbReference type="EMBL" id="KAI0085402.1"/>
    </source>
</evidence>
<dbReference type="Proteomes" id="UP001055072">
    <property type="component" value="Unassembled WGS sequence"/>
</dbReference>
<evidence type="ECO:0000313" key="2">
    <source>
        <dbReference type="Proteomes" id="UP001055072"/>
    </source>
</evidence>
<dbReference type="EMBL" id="MU274931">
    <property type="protein sequence ID" value="KAI0085402.1"/>
    <property type="molecule type" value="Genomic_DNA"/>
</dbReference>
<name>A0ACB8TTL9_9APHY</name>
<comment type="caution">
    <text evidence="1">The sequence shown here is derived from an EMBL/GenBank/DDBJ whole genome shotgun (WGS) entry which is preliminary data.</text>
</comment>
<proteinExistence type="predicted"/>
<keyword evidence="2" id="KW-1185">Reference proteome</keyword>
<accession>A0ACB8TTL9</accession>
<sequence>MSSQSQTAATQSSEMWEILEILQETKDQYFVAWAGIDPDTGKPWEPGWTDKPLEHAPEILAAWEEKQAAAKAEKAATRRKSKRRSGEGNDPPKTTQKRKRDMGDTRRDTSETTKRTRSASTDVSHKTFSAGSPSLDSGPSRHAKRRRIGSSVEPLIACSSNMIVDIEGCSSQEVIPETQPSVQDAQESPRASSSKSSPSTDTNTTLHQKVANSINLVKIRGSVVGPRKSNISASKTVLRKGPLKPQRPVPVVPPSFFNPYLPTQDPIEDFSSPERSRKKQTMSDTIQESLGTPSVPQEGSALLGVQYTNRADAFVQTACQASSIDHAVSWPAEQSNLMHLPSTASTQLADIDTQSQVIYIPVSQASDDEEKLLVKAEVVNLHSQLSRLEEDLEGALLQNGEADMQVLRLKGELEACQKAQASLLPEAQFLEQAEALSLAQQQVIELQEVLACVQDTARQSWEKISKEHVQKLQEEVHRWKGMHEVLVKRDQKMDDNMRRKAAEHSELIAHINNLENAALAQLLDEQQQQQQLKMQHEQLLKTSLVQGDLNALQQEYKALESEMNNLQSEHALLIRAKVQLGDLLASCDEASKSQSPDLYVCRYVTYGEPCHGLFFSATDAQHHALKTHYSFNNESLVE</sequence>